<name>A0A8K9XX66_ONCMY</name>
<reference evidence="2" key="1">
    <citation type="submission" date="2020-07" db="EMBL/GenBank/DDBJ databases">
        <title>A long reads based de novo assembly of the rainbow trout Arlee double haploid line genome.</title>
        <authorList>
            <person name="Gao G."/>
            <person name="Palti Y."/>
        </authorList>
    </citation>
    <scope>NUCLEOTIDE SEQUENCE [LARGE SCALE GENOMIC DNA]</scope>
</reference>
<dbReference type="InterPro" id="IPR042465">
    <property type="entry name" value="XXLT1"/>
</dbReference>
<feature type="region of interest" description="Disordered" evidence="1">
    <location>
        <begin position="1"/>
        <end position="26"/>
    </location>
</feature>
<feature type="compositionally biased region" description="Basic and acidic residues" evidence="1">
    <location>
        <begin position="7"/>
        <end position="24"/>
    </location>
</feature>
<dbReference type="GO" id="GO:0005789">
    <property type="term" value="C:endoplasmic reticulum membrane"/>
    <property type="evidence" value="ECO:0007669"/>
    <property type="project" value="TreeGrafter"/>
</dbReference>
<dbReference type="GO" id="GO:0140560">
    <property type="term" value="F:xylosyl alpha-1,3-xylosyltransferase activity"/>
    <property type="evidence" value="ECO:0007669"/>
    <property type="project" value="TreeGrafter"/>
</dbReference>
<evidence type="ECO:0000256" key="1">
    <source>
        <dbReference type="SAM" id="MobiDB-lite"/>
    </source>
</evidence>
<dbReference type="GO" id="GO:0016266">
    <property type="term" value="P:protein O-linked glycosylation via N-acetyl-galactosamine"/>
    <property type="evidence" value="ECO:0007669"/>
    <property type="project" value="TreeGrafter"/>
</dbReference>
<dbReference type="PANTHER" id="PTHR46612:SF1">
    <property type="entry name" value="XYLOSIDE XYLOSYLTRANSFERASE 1"/>
    <property type="match status" value="1"/>
</dbReference>
<evidence type="ECO:0000313" key="3">
    <source>
        <dbReference type="Proteomes" id="UP000694395"/>
    </source>
</evidence>
<proteinExistence type="predicted"/>
<evidence type="ECO:0000313" key="2">
    <source>
        <dbReference type="Ensembl" id="ENSOMYP00000138675.1"/>
    </source>
</evidence>
<reference evidence="2" key="3">
    <citation type="submission" date="2025-09" db="UniProtKB">
        <authorList>
            <consortium name="Ensembl"/>
        </authorList>
    </citation>
    <scope>IDENTIFICATION</scope>
</reference>
<dbReference type="PANTHER" id="PTHR46612">
    <property type="entry name" value="XYLOSIDE XYLOSYLTRANSFERASE 1"/>
    <property type="match status" value="1"/>
</dbReference>
<reference evidence="2" key="2">
    <citation type="submission" date="2025-08" db="UniProtKB">
        <authorList>
            <consortium name="Ensembl"/>
        </authorList>
    </citation>
    <scope>IDENTIFICATION</scope>
</reference>
<accession>A0A8K9XX66</accession>
<dbReference type="AlphaFoldDB" id="A0A8K9XX66"/>
<sequence>MLLPEGGEGRDGEKGEGRTRRADIGSDSGPKVSQYYHALMMFTKVDRSRSLQAKFWVAMLSMAKHGLFLDEEVLVLHFVSDEASRELGERMLPELLLGTMSQYEASLIGTRIQKLFPIVEAMQKHLSVDDSVQLLEYTKCLFFILSVCLKQYRIVLLDVDLKYRSNIRELFLEFDRFPSGVVIGIAREMQPVYRYSTHNEHTHAYLFILINKIVQLSLFYYPCEDFGHHKDSETKHTCAHMMCGLLALENISVLLKKLNHCHKLLYKPFHITKINILNWEKQHHSIR</sequence>
<dbReference type="Proteomes" id="UP000694395">
    <property type="component" value="Chromosome 5"/>
</dbReference>
<protein>
    <submittedName>
        <fullName evidence="2">Uncharacterized protein</fullName>
    </submittedName>
</protein>
<keyword evidence="3" id="KW-1185">Reference proteome</keyword>
<organism evidence="2 3">
    <name type="scientific">Oncorhynchus mykiss</name>
    <name type="common">Rainbow trout</name>
    <name type="synonym">Salmo gairdneri</name>
    <dbReference type="NCBI Taxonomy" id="8022"/>
    <lineage>
        <taxon>Eukaryota</taxon>
        <taxon>Metazoa</taxon>
        <taxon>Chordata</taxon>
        <taxon>Craniata</taxon>
        <taxon>Vertebrata</taxon>
        <taxon>Euteleostomi</taxon>
        <taxon>Actinopterygii</taxon>
        <taxon>Neopterygii</taxon>
        <taxon>Teleostei</taxon>
        <taxon>Protacanthopterygii</taxon>
        <taxon>Salmoniformes</taxon>
        <taxon>Salmonidae</taxon>
        <taxon>Salmoninae</taxon>
        <taxon>Oncorhynchus</taxon>
    </lineage>
</organism>
<dbReference type="Ensembl" id="ENSOMYT00000166739.1">
    <property type="protein sequence ID" value="ENSOMYP00000138675.1"/>
    <property type="gene ID" value="ENSOMYG00000049370.1"/>
</dbReference>